<dbReference type="GO" id="GO:0007623">
    <property type="term" value="P:circadian rhythm"/>
    <property type="evidence" value="ECO:0007669"/>
    <property type="project" value="UniProtKB-ARBA"/>
</dbReference>
<dbReference type="PANTHER" id="PTHR11008">
    <property type="entry name" value="PROTEIN TAKEOUT-LIKE PROTEIN"/>
    <property type="match status" value="1"/>
</dbReference>
<evidence type="ECO:0000313" key="5">
    <source>
        <dbReference type="Proteomes" id="UP000829291"/>
    </source>
</evidence>
<dbReference type="Proteomes" id="UP000829291">
    <property type="component" value="Chromosome 4"/>
</dbReference>
<keyword evidence="2" id="KW-0090">Biological rhythms</keyword>
<dbReference type="GeneID" id="107227094"/>
<name>A0A6J0CAM7_NEOLC</name>
<dbReference type="PANTHER" id="PTHR11008:SF39">
    <property type="entry name" value="CIRCADIAN CLOCK-CONTROLLED PROTEIN-LIKE PROTEIN"/>
    <property type="match status" value="1"/>
</dbReference>
<evidence type="ECO:0000256" key="2">
    <source>
        <dbReference type="ARBA" id="ARBA00023108"/>
    </source>
</evidence>
<dbReference type="SMART" id="SM00700">
    <property type="entry name" value="JHBP"/>
    <property type="match status" value="1"/>
</dbReference>
<evidence type="ECO:0000256" key="1">
    <source>
        <dbReference type="ARBA" id="ARBA00022729"/>
    </source>
</evidence>
<dbReference type="RefSeq" id="XP_015523622.1">
    <property type="nucleotide sequence ID" value="XM_015668136.2"/>
</dbReference>
<dbReference type="AlphaFoldDB" id="A0A6J0CAM7"/>
<gene>
    <name evidence="6" type="primary">LOC107227094</name>
</gene>
<evidence type="ECO:0000256" key="3">
    <source>
        <dbReference type="ARBA" id="ARBA00060902"/>
    </source>
</evidence>
<dbReference type="FunFam" id="3.15.10.30:FF:000001">
    <property type="entry name" value="Takeout-like protein 1"/>
    <property type="match status" value="1"/>
</dbReference>
<protein>
    <submittedName>
        <fullName evidence="6">Protein takeout</fullName>
    </submittedName>
</protein>
<reference evidence="6" key="1">
    <citation type="submission" date="2025-08" db="UniProtKB">
        <authorList>
            <consortium name="RefSeq"/>
        </authorList>
    </citation>
    <scope>IDENTIFICATION</scope>
    <source>
        <tissue evidence="6">Thorax and Abdomen</tissue>
    </source>
</reference>
<keyword evidence="1 4" id="KW-0732">Signal</keyword>
<dbReference type="InParanoid" id="A0A6J0CAM7"/>
<keyword evidence="5" id="KW-1185">Reference proteome</keyword>
<accession>A0A6J0CAM7</accession>
<sequence length="257" mass="28880">MTCRYFTVFPFIALVICGRLLDAKSHPKIPDFLKICHRSDPNLNECIRTSVEALRPHLREGIPLLNIPACEPLHVPQVEISQGSGPVAVRSTYTDIQVSGATDFLLKAVKVDLEKERTKLKIFLPRLEMVANYTMDGRILMLPITGEGKGYGNYTDINAIVTTQGEDYANSKDGNKTYFRVTDFFVDFNVGHATIHLDNLFNGDETLADAMNVFLNDNWKTVAAEMKPALEDAVAELFMDFANRIYAKFPKDVLFPK</sequence>
<comment type="similarity">
    <text evidence="3">Belongs to the TO family.</text>
</comment>
<feature type="signal peptide" evidence="4">
    <location>
        <begin position="1"/>
        <end position="25"/>
    </location>
</feature>
<dbReference type="InterPro" id="IPR010562">
    <property type="entry name" value="Haemolymph_juvenile_hormone-bd"/>
</dbReference>
<dbReference type="InterPro" id="IPR038606">
    <property type="entry name" value="To_sf"/>
</dbReference>
<feature type="chain" id="PRO_5026930877" evidence="4">
    <location>
        <begin position="26"/>
        <end position="257"/>
    </location>
</feature>
<dbReference type="GO" id="GO:0005615">
    <property type="term" value="C:extracellular space"/>
    <property type="evidence" value="ECO:0007669"/>
    <property type="project" value="TreeGrafter"/>
</dbReference>
<dbReference type="Pfam" id="PF06585">
    <property type="entry name" value="JHBP"/>
    <property type="match status" value="1"/>
</dbReference>
<dbReference type="Gene3D" id="3.15.10.30">
    <property type="entry name" value="Haemolymph juvenile hormone binding protein"/>
    <property type="match status" value="1"/>
</dbReference>
<evidence type="ECO:0000313" key="6">
    <source>
        <dbReference type="RefSeq" id="XP_015523622.1"/>
    </source>
</evidence>
<dbReference type="OrthoDB" id="8174700at2759"/>
<organism evidence="6">
    <name type="scientific">Neodiprion lecontei</name>
    <name type="common">Redheaded pine sawfly</name>
    <dbReference type="NCBI Taxonomy" id="441921"/>
    <lineage>
        <taxon>Eukaryota</taxon>
        <taxon>Metazoa</taxon>
        <taxon>Ecdysozoa</taxon>
        <taxon>Arthropoda</taxon>
        <taxon>Hexapoda</taxon>
        <taxon>Insecta</taxon>
        <taxon>Pterygota</taxon>
        <taxon>Neoptera</taxon>
        <taxon>Endopterygota</taxon>
        <taxon>Hymenoptera</taxon>
        <taxon>Tenthredinoidea</taxon>
        <taxon>Diprionidae</taxon>
        <taxon>Diprioninae</taxon>
        <taxon>Neodiprion</taxon>
    </lineage>
</organism>
<dbReference type="KEGG" id="nlo:107227094"/>
<dbReference type="FunCoup" id="A0A6J0CAM7">
    <property type="interactions" value="29"/>
</dbReference>
<proteinExistence type="inferred from homology"/>
<evidence type="ECO:0000256" key="4">
    <source>
        <dbReference type="SAM" id="SignalP"/>
    </source>
</evidence>